<reference evidence="1" key="1">
    <citation type="submission" date="2013-11" db="EMBL/GenBank/DDBJ databases">
        <title>Microbial diversity, functional groups and degradation webs in Northern and Southern Mediterranean and Red Sea marine crude oil polluted sites.</title>
        <authorList>
            <person name="Daffonchio D."/>
            <person name="Mapelli F."/>
            <person name="Ferrer M."/>
            <person name="Richter M."/>
            <person name="Cherif A."/>
            <person name="Malkawi H.I."/>
            <person name="Yakimov M.M."/>
            <person name="Abdel-Fattah Y.R."/>
            <person name="Blaghen M."/>
            <person name="Golyshin P.N."/>
            <person name="Kalogerakis N."/>
            <person name="Boon N."/>
            <person name="Magagnini M."/>
            <person name="Fava F."/>
        </authorList>
    </citation>
    <scope>NUCLEOTIDE SEQUENCE</scope>
</reference>
<evidence type="ECO:0000313" key="1">
    <source>
        <dbReference type="EMBL" id="KTF08101.1"/>
    </source>
</evidence>
<comment type="caution">
    <text evidence="1">The sequence shown here is derived from an EMBL/GenBank/DDBJ whole genome shotgun (WGS) entry which is preliminary data.</text>
</comment>
<dbReference type="AlphaFoldDB" id="A0A1B6NXI9"/>
<protein>
    <submittedName>
        <fullName evidence="1">Uncharacterized protein</fullName>
    </submittedName>
</protein>
<name>A0A1B6NXI9_9ZZZZ</name>
<gene>
    <name evidence="1" type="ORF">MGSAQ_000404</name>
</gene>
<feature type="non-terminal residue" evidence="1">
    <location>
        <position position="1"/>
    </location>
</feature>
<dbReference type="EMBL" id="AYSL01000157">
    <property type="protein sequence ID" value="KTF08101.1"/>
    <property type="molecule type" value="Genomic_DNA"/>
</dbReference>
<accession>A0A1B6NXI9</accession>
<organism evidence="1">
    <name type="scientific">marine sediment metagenome</name>
    <dbReference type="NCBI Taxonomy" id="412755"/>
    <lineage>
        <taxon>unclassified sequences</taxon>
        <taxon>metagenomes</taxon>
        <taxon>ecological metagenomes</taxon>
    </lineage>
</organism>
<sequence>DADGHYLHMTHPEIVAQNIRHFVEVHTHV</sequence>
<proteinExistence type="predicted"/>